<evidence type="ECO:0000256" key="1">
    <source>
        <dbReference type="SAM" id="MobiDB-lite"/>
    </source>
</evidence>
<dbReference type="VEuPathDB" id="FungiDB:AeMF1_012224"/>
<evidence type="ECO:0000313" key="3">
    <source>
        <dbReference type="Proteomes" id="UP000481153"/>
    </source>
</evidence>
<dbReference type="AlphaFoldDB" id="A0A6G0WRR5"/>
<organism evidence="2 3">
    <name type="scientific">Aphanomyces euteiches</name>
    <dbReference type="NCBI Taxonomy" id="100861"/>
    <lineage>
        <taxon>Eukaryota</taxon>
        <taxon>Sar</taxon>
        <taxon>Stramenopiles</taxon>
        <taxon>Oomycota</taxon>
        <taxon>Saprolegniomycetes</taxon>
        <taxon>Saprolegniales</taxon>
        <taxon>Verrucalvaceae</taxon>
        <taxon>Aphanomyces</taxon>
    </lineage>
</organism>
<evidence type="ECO:0000313" key="2">
    <source>
        <dbReference type="EMBL" id="KAF0730109.1"/>
    </source>
</evidence>
<dbReference type="EMBL" id="VJMJ01000156">
    <property type="protein sequence ID" value="KAF0730109.1"/>
    <property type="molecule type" value="Genomic_DNA"/>
</dbReference>
<feature type="compositionally biased region" description="Basic and acidic residues" evidence="1">
    <location>
        <begin position="34"/>
        <end position="49"/>
    </location>
</feature>
<name>A0A6G0WRR5_9STRA</name>
<feature type="compositionally biased region" description="Low complexity" evidence="1">
    <location>
        <begin position="51"/>
        <end position="66"/>
    </location>
</feature>
<gene>
    <name evidence="2" type="ORF">Ae201684_012404</name>
</gene>
<feature type="region of interest" description="Disordered" evidence="1">
    <location>
        <begin position="31"/>
        <end position="84"/>
    </location>
</feature>
<sequence length="84" mass="9133">MQSYTSAAHGLDEDASPSEIAAAFENLKKARMAIQDKRDQVTKSRDRTEPSSQDQSQQPSSSSSRSEFARLFSDNVVPPPASSS</sequence>
<protein>
    <submittedName>
        <fullName evidence="2">Uncharacterized protein</fullName>
    </submittedName>
</protein>
<proteinExistence type="predicted"/>
<keyword evidence="3" id="KW-1185">Reference proteome</keyword>
<accession>A0A6G0WRR5</accession>
<comment type="caution">
    <text evidence="2">The sequence shown here is derived from an EMBL/GenBank/DDBJ whole genome shotgun (WGS) entry which is preliminary data.</text>
</comment>
<reference evidence="2 3" key="1">
    <citation type="submission" date="2019-07" db="EMBL/GenBank/DDBJ databases">
        <title>Genomics analysis of Aphanomyces spp. identifies a new class of oomycete effector associated with host adaptation.</title>
        <authorList>
            <person name="Gaulin E."/>
        </authorList>
    </citation>
    <scope>NUCLEOTIDE SEQUENCE [LARGE SCALE GENOMIC DNA]</scope>
    <source>
        <strain evidence="2 3">ATCC 201684</strain>
    </source>
</reference>
<dbReference type="Proteomes" id="UP000481153">
    <property type="component" value="Unassembled WGS sequence"/>
</dbReference>